<dbReference type="Proteomes" id="UP000601768">
    <property type="component" value="Unassembled WGS sequence"/>
</dbReference>
<feature type="transmembrane region" description="Helical" evidence="1">
    <location>
        <begin position="610"/>
        <end position="629"/>
    </location>
</feature>
<protein>
    <submittedName>
        <fullName evidence="3">Serine hydrolase</fullName>
    </submittedName>
</protein>
<evidence type="ECO:0000313" key="4">
    <source>
        <dbReference type="Proteomes" id="UP000601768"/>
    </source>
</evidence>
<dbReference type="PANTHER" id="PTHR46825">
    <property type="entry name" value="D-ALANYL-D-ALANINE-CARBOXYPEPTIDASE/ENDOPEPTIDASE AMPH"/>
    <property type="match status" value="1"/>
</dbReference>
<evidence type="ECO:0000256" key="1">
    <source>
        <dbReference type="SAM" id="Phobius"/>
    </source>
</evidence>
<dbReference type="RefSeq" id="WP_186506088.1">
    <property type="nucleotide sequence ID" value="NZ_JACNEP010000004.1"/>
</dbReference>
<feature type="transmembrane region" description="Helical" evidence="1">
    <location>
        <begin position="541"/>
        <end position="569"/>
    </location>
</feature>
<dbReference type="InterPro" id="IPR012338">
    <property type="entry name" value="Beta-lactam/transpept-like"/>
</dbReference>
<dbReference type="EMBL" id="JACNEP010000004">
    <property type="protein sequence ID" value="MBC3765621.1"/>
    <property type="molecule type" value="Genomic_DNA"/>
</dbReference>
<dbReference type="InterPro" id="IPR050491">
    <property type="entry name" value="AmpC-like"/>
</dbReference>
<keyword evidence="1" id="KW-1133">Transmembrane helix</keyword>
<keyword evidence="3" id="KW-0378">Hydrolase</keyword>
<dbReference type="GO" id="GO:0016787">
    <property type="term" value="F:hydrolase activity"/>
    <property type="evidence" value="ECO:0007669"/>
    <property type="project" value="UniProtKB-KW"/>
</dbReference>
<dbReference type="Gene3D" id="3.40.710.10">
    <property type="entry name" value="DD-peptidase/beta-lactamase superfamily"/>
    <property type="match status" value="1"/>
</dbReference>
<reference evidence="3" key="2">
    <citation type="submission" date="2020-08" db="EMBL/GenBank/DDBJ databases">
        <authorList>
            <person name="Lai Q."/>
        </authorList>
    </citation>
    <scope>NUCLEOTIDE SEQUENCE</scope>
    <source>
        <strain evidence="3">S27-2</strain>
    </source>
</reference>
<dbReference type="AlphaFoldDB" id="A0A8J6M3S9"/>
<keyword evidence="4" id="KW-1185">Reference proteome</keyword>
<evidence type="ECO:0000259" key="2">
    <source>
        <dbReference type="Pfam" id="PF00144"/>
    </source>
</evidence>
<reference evidence="3" key="1">
    <citation type="journal article" date="2018" name="Int. J. Syst. Evol. Microbiol.">
        <title>Neptunicella marina gen. nov., sp. nov., isolated from surface seawater.</title>
        <authorList>
            <person name="Liu X."/>
            <person name="Lai Q."/>
            <person name="Du Y."/>
            <person name="Zhang X."/>
            <person name="Liu Z."/>
            <person name="Sun F."/>
            <person name="Shao Z."/>
        </authorList>
    </citation>
    <scope>NUCLEOTIDE SEQUENCE</scope>
    <source>
        <strain evidence="3">S27-2</strain>
    </source>
</reference>
<keyword evidence="1" id="KW-0812">Transmembrane</keyword>
<dbReference type="InterPro" id="IPR001466">
    <property type="entry name" value="Beta-lactam-related"/>
</dbReference>
<dbReference type="Pfam" id="PF00144">
    <property type="entry name" value="Beta-lactamase"/>
    <property type="match status" value="1"/>
</dbReference>
<sequence length="638" mass="71882">MKISSVFSRFSQWHRHFLWLLFAFCGLTRAEFVPDINNPQVVEAFVDGVVIPSMKEHHSPSGVVMIMKDNQIIFAKGYGFIDVQKRIAVDPYTSLFRPGSISKLFTWVSVMQQVEQGKLDLDTDVNQYLTQFKVKDSWPGQPVTLRHIMTHTAGFEDGGLGYLITDDPARIMPLAESLEKYQPARVNPPGEHIAYSNWATALAGLMVQNVSGVPFNQYVQQHIFDVLGMQSSTFDEPLPADLDKNMAKVYRYEADSYVPMKYEIVSNFGPAGALATTASDMSLFARAILNGGAWQGQRILQAATLDKMLNEGFSHDPRARAMGLGFLLRRFGPDGFDNFGHDGGTSAFASHFGMSKKENLMLFTSFSGIPGYHGPHYEFVRAFYDEFFPHPVKPITPPADFAERGQKYAGTYHTWRNNFTQLEALLGMFAGSKVAVMPDNTLMIGDSRYVEEAPNLFRKVDDYDRIAFQQDKDGNITGYMIDGLGVMQFYKAPFYETLGFNAPLLALCLLAFLLVVVRFIYQFSSYRACTGAEKNAWRASLAVAVSNFLFLITFLLGASVGMTQLLYGIPALLKFSLIFPILAVFASLWMLYACSNVWRLKLLKSSWARVRYSLVCALALYLVWFYSYWNVLGFQYFS</sequence>
<evidence type="ECO:0000313" key="3">
    <source>
        <dbReference type="EMBL" id="MBC3765621.1"/>
    </source>
</evidence>
<proteinExistence type="predicted"/>
<keyword evidence="1" id="KW-0472">Membrane</keyword>
<feature type="domain" description="Beta-lactamase-related" evidence="2">
    <location>
        <begin position="47"/>
        <end position="360"/>
    </location>
</feature>
<dbReference type="PANTHER" id="PTHR46825:SF9">
    <property type="entry name" value="BETA-LACTAMASE-RELATED DOMAIN-CONTAINING PROTEIN"/>
    <property type="match status" value="1"/>
</dbReference>
<comment type="caution">
    <text evidence="3">The sequence shown here is derived from an EMBL/GenBank/DDBJ whole genome shotgun (WGS) entry which is preliminary data.</text>
</comment>
<feature type="transmembrane region" description="Helical" evidence="1">
    <location>
        <begin position="498"/>
        <end position="521"/>
    </location>
</feature>
<name>A0A8J6M3S9_9ALTE</name>
<gene>
    <name evidence="3" type="ORF">H8B19_07015</name>
</gene>
<dbReference type="SUPFAM" id="SSF56601">
    <property type="entry name" value="beta-lactamase/transpeptidase-like"/>
    <property type="match status" value="1"/>
</dbReference>
<organism evidence="3 4">
    <name type="scientific">Neptunicella marina</name>
    <dbReference type="NCBI Taxonomy" id="2125989"/>
    <lineage>
        <taxon>Bacteria</taxon>
        <taxon>Pseudomonadati</taxon>
        <taxon>Pseudomonadota</taxon>
        <taxon>Gammaproteobacteria</taxon>
        <taxon>Alteromonadales</taxon>
        <taxon>Alteromonadaceae</taxon>
        <taxon>Neptunicella</taxon>
    </lineage>
</organism>
<accession>A0A8J6M3S9</accession>
<feature type="transmembrane region" description="Helical" evidence="1">
    <location>
        <begin position="575"/>
        <end position="598"/>
    </location>
</feature>